<dbReference type="SUPFAM" id="SSF50978">
    <property type="entry name" value="WD40 repeat-like"/>
    <property type="match status" value="1"/>
</dbReference>
<accession>A0AAN8W7S8</accession>
<dbReference type="InterPro" id="IPR036322">
    <property type="entry name" value="WD40_repeat_dom_sf"/>
</dbReference>
<dbReference type="PRINTS" id="PR00320">
    <property type="entry name" value="GPROTEINBRPT"/>
</dbReference>
<dbReference type="FunFam" id="2.130.10.10:FF:000329">
    <property type="entry name" value="WD repeat-containing protein 44"/>
    <property type="match status" value="1"/>
</dbReference>
<name>A0AAN8W7S8_9MAGN</name>
<evidence type="ECO:0000256" key="4">
    <source>
        <dbReference type="SAM" id="MobiDB-lite"/>
    </source>
</evidence>
<feature type="region of interest" description="Disordered" evidence="4">
    <location>
        <begin position="782"/>
        <end position="860"/>
    </location>
</feature>
<dbReference type="PANTHER" id="PTHR14221:SF41">
    <property type="entry name" value="TRANSDUCIN_WD40 REPEAT-LIKE SUPERFAMILY PROTEIN"/>
    <property type="match status" value="1"/>
</dbReference>
<reference evidence="5 6" key="1">
    <citation type="submission" date="2023-12" db="EMBL/GenBank/DDBJ databases">
        <title>A high-quality genome assembly for Dillenia turbinata (Dilleniales).</title>
        <authorList>
            <person name="Chanderbali A."/>
        </authorList>
    </citation>
    <scope>NUCLEOTIDE SEQUENCE [LARGE SCALE GENOMIC DNA]</scope>
    <source>
        <strain evidence="5">LSX21</strain>
        <tissue evidence="5">Leaf</tissue>
    </source>
</reference>
<sequence length="938" mass="104000">MSVRRTMTMNWEGLGDDDDDDHFFESFDRLSTAVPLDLLSSDSDNDDFDDSRVSFASAISSASSHKVRGLAAATEPKNYDIWMAAPGSIRERRKRLFQGMGLVGDKEQLRLASTVTRRDNSGNDATKSSTKDGESKLEGTTLPIQRIVLVRSRSDGDMEPLYLDTKRRKEQLIGTISKQRLTRTLSTLAPCARVCRLNANAVEISQKDAENAASIRKSRALSTMMSNSRFGTFFLIKNLDTGKEFIVKEFDEDGMWNRLRDLQTGKQMTLEEFEKCVGHSPVVKELMRREQVSKGSDDSLERKVSTNSYLTKSFRYSKRRGVAFLKNIKGVANSMSGLIGEQREHSSSEHKTNKNEWIKVRQQGKSHKELSAMHLCQEIQAHQGSIWTIKFSLDSHYLASAGEDKEIHIWEVQECDVMSSRLPDDVFSMCHSTPLHPMAGCSTYSSPLHPMAGGSPLHSACVSPEGSPERTSSTLWSSPSHPMAGQSMDRPPLPEKKKKGKGSANKKGQIPDYVYVPETVFSLSEKPICSFKGHLDDVLDLAWSKSQILLSSSMDKTVRLWDIESRSCLKLFAHNDYVTCIQFNPVDERYFISGSLDAKVRIWSIPACSVVNWTDLHEMVTAASYSPDGQGAIVGSHKGSCRLYDTADCKLEQIGQITLPNKKKSNPKKITGFQHAPENPSEVLITSADSRIRIYDGSDLIHKFTGFRNMSSQISASFTPDGKYVVSASEDSQVYIWKREESRNTNGGKSKSCITARSYEYFHCKDVSVAIPWNGSLKVEPPAVPVHSKRHSKRSTPQPSSSNNSPTKEDNNPGASKRQLPPLPKKNSMSERASACLEDELTSPPDPGIGSSESFTSPAASMRYNDSPSISASSNFSSAIWSPSWSFLDAGSSQQTTQATAWGMVIVTAGVEGTIKVYQNFGLPIRVGRQAHLFKDLT</sequence>
<dbReference type="Proteomes" id="UP001370490">
    <property type="component" value="Unassembled WGS sequence"/>
</dbReference>
<dbReference type="Pfam" id="PF00400">
    <property type="entry name" value="WD40"/>
    <property type="match status" value="5"/>
</dbReference>
<dbReference type="SMART" id="SM00320">
    <property type="entry name" value="WD40"/>
    <property type="match status" value="6"/>
</dbReference>
<dbReference type="InterPro" id="IPR015943">
    <property type="entry name" value="WD40/YVTN_repeat-like_dom_sf"/>
</dbReference>
<evidence type="ECO:0000313" key="6">
    <source>
        <dbReference type="Proteomes" id="UP001370490"/>
    </source>
</evidence>
<feature type="region of interest" description="Disordered" evidence="4">
    <location>
        <begin position="456"/>
        <end position="509"/>
    </location>
</feature>
<evidence type="ECO:0000256" key="3">
    <source>
        <dbReference type="PROSITE-ProRule" id="PRU00221"/>
    </source>
</evidence>
<feature type="repeat" description="WD" evidence="3">
    <location>
        <begin position="571"/>
        <end position="605"/>
    </location>
</feature>
<feature type="repeat" description="WD" evidence="3">
    <location>
        <begin position="379"/>
        <end position="420"/>
    </location>
</feature>
<keyword evidence="1 3" id="KW-0853">WD repeat</keyword>
<dbReference type="EMBL" id="JBAMMX010000004">
    <property type="protein sequence ID" value="KAK6942956.1"/>
    <property type="molecule type" value="Genomic_DNA"/>
</dbReference>
<keyword evidence="6" id="KW-1185">Reference proteome</keyword>
<proteinExistence type="predicted"/>
<protein>
    <submittedName>
        <fullName evidence="5">WD40 repeat</fullName>
    </submittedName>
</protein>
<dbReference type="InterPro" id="IPR020472">
    <property type="entry name" value="WD40_PAC1"/>
</dbReference>
<comment type="caution">
    <text evidence="5">The sequence shown here is derived from an EMBL/GenBank/DDBJ whole genome shotgun (WGS) entry which is preliminary data.</text>
</comment>
<dbReference type="PROSITE" id="PS50294">
    <property type="entry name" value="WD_REPEATS_REGION"/>
    <property type="match status" value="3"/>
</dbReference>
<feature type="repeat" description="WD" evidence="3">
    <location>
        <begin position="531"/>
        <end position="571"/>
    </location>
</feature>
<dbReference type="InterPro" id="IPR040324">
    <property type="entry name" value="WDR44/Dgr2"/>
</dbReference>
<dbReference type="Gene3D" id="2.130.10.10">
    <property type="entry name" value="YVTN repeat-like/Quinoprotein amine dehydrogenase"/>
    <property type="match status" value="2"/>
</dbReference>
<dbReference type="InterPro" id="IPR019775">
    <property type="entry name" value="WD40_repeat_CS"/>
</dbReference>
<feature type="compositionally biased region" description="Polar residues" evidence="4">
    <location>
        <begin position="469"/>
        <end position="480"/>
    </location>
</feature>
<keyword evidence="2" id="KW-0677">Repeat</keyword>
<evidence type="ECO:0000256" key="1">
    <source>
        <dbReference type="ARBA" id="ARBA00022574"/>
    </source>
</evidence>
<dbReference type="PROSITE" id="PS00678">
    <property type="entry name" value="WD_REPEATS_1"/>
    <property type="match status" value="2"/>
</dbReference>
<dbReference type="PANTHER" id="PTHR14221">
    <property type="entry name" value="WD REPEAT DOMAIN 44"/>
    <property type="match status" value="1"/>
</dbReference>
<organism evidence="5 6">
    <name type="scientific">Dillenia turbinata</name>
    <dbReference type="NCBI Taxonomy" id="194707"/>
    <lineage>
        <taxon>Eukaryota</taxon>
        <taxon>Viridiplantae</taxon>
        <taxon>Streptophyta</taxon>
        <taxon>Embryophyta</taxon>
        <taxon>Tracheophyta</taxon>
        <taxon>Spermatophyta</taxon>
        <taxon>Magnoliopsida</taxon>
        <taxon>eudicotyledons</taxon>
        <taxon>Gunneridae</taxon>
        <taxon>Pentapetalae</taxon>
        <taxon>Dilleniales</taxon>
        <taxon>Dilleniaceae</taxon>
        <taxon>Dillenia</taxon>
    </lineage>
</organism>
<gene>
    <name evidence="5" type="ORF">RJ641_028333</name>
</gene>
<feature type="compositionally biased region" description="Low complexity" evidence="4">
    <location>
        <begin position="795"/>
        <end position="806"/>
    </location>
</feature>
<evidence type="ECO:0000313" key="5">
    <source>
        <dbReference type="EMBL" id="KAK6942956.1"/>
    </source>
</evidence>
<feature type="repeat" description="WD" evidence="3">
    <location>
        <begin position="715"/>
        <end position="747"/>
    </location>
</feature>
<evidence type="ECO:0000256" key="2">
    <source>
        <dbReference type="ARBA" id="ARBA00022737"/>
    </source>
</evidence>
<dbReference type="PROSITE" id="PS50082">
    <property type="entry name" value="WD_REPEATS_2"/>
    <property type="match status" value="4"/>
</dbReference>
<dbReference type="AlphaFoldDB" id="A0AAN8W7S8"/>
<feature type="region of interest" description="Disordered" evidence="4">
    <location>
        <begin position="116"/>
        <end position="137"/>
    </location>
</feature>
<dbReference type="InterPro" id="IPR001680">
    <property type="entry name" value="WD40_rpt"/>
</dbReference>
<dbReference type="CDD" id="cd00200">
    <property type="entry name" value="WD40"/>
    <property type="match status" value="1"/>
</dbReference>